<dbReference type="InterPro" id="IPR003593">
    <property type="entry name" value="AAA+_ATPase"/>
</dbReference>
<protein>
    <submittedName>
        <fullName evidence="5">ABC-type transporter ATP-binding protein EcsA</fullName>
    </submittedName>
</protein>
<keyword evidence="1" id="KW-0813">Transport</keyword>
<dbReference type="Pfam" id="PF00005">
    <property type="entry name" value="ABC_tran"/>
    <property type="match status" value="1"/>
</dbReference>
<dbReference type="EMBL" id="CAMAPB010000058">
    <property type="protein sequence ID" value="CAH9064478.1"/>
    <property type="molecule type" value="Genomic_DNA"/>
</dbReference>
<dbReference type="InterPro" id="IPR003439">
    <property type="entry name" value="ABC_transporter-like_ATP-bd"/>
</dbReference>
<evidence type="ECO:0000313" key="6">
    <source>
        <dbReference type="Proteomes" id="UP001152447"/>
    </source>
</evidence>
<evidence type="ECO:0000256" key="3">
    <source>
        <dbReference type="ARBA" id="ARBA00022840"/>
    </source>
</evidence>
<dbReference type="SUPFAM" id="SSF52540">
    <property type="entry name" value="P-loop containing nucleoside triphosphate hydrolases"/>
    <property type="match status" value="1"/>
</dbReference>
<evidence type="ECO:0000256" key="1">
    <source>
        <dbReference type="ARBA" id="ARBA00022448"/>
    </source>
</evidence>
<dbReference type="RefSeq" id="WP_175610072.1">
    <property type="nucleotide sequence ID" value="NZ_CAMAPB010000058.1"/>
</dbReference>
<proteinExistence type="predicted"/>
<keyword evidence="2" id="KW-0547">Nucleotide-binding</keyword>
<dbReference type="InterPro" id="IPR027417">
    <property type="entry name" value="P-loop_NTPase"/>
</dbReference>
<dbReference type="AlphaFoldDB" id="A0A9W4R363"/>
<organism evidence="5 6">
    <name type="scientific">Pseudoalteromonas haloplanktis</name>
    <name type="common">Alteromonas haloplanktis</name>
    <dbReference type="NCBI Taxonomy" id="228"/>
    <lineage>
        <taxon>Bacteria</taxon>
        <taxon>Pseudomonadati</taxon>
        <taxon>Pseudomonadota</taxon>
        <taxon>Gammaproteobacteria</taxon>
        <taxon>Alteromonadales</taxon>
        <taxon>Pseudoalteromonadaceae</taxon>
        <taxon>Pseudoalteromonas</taxon>
    </lineage>
</organism>
<dbReference type="GO" id="GO:0016887">
    <property type="term" value="F:ATP hydrolysis activity"/>
    <property type="evidence" value="ECO:0007669"/>
    <property type="project" value="InterPro"/>
</dbReference>
<name>A0A9W4R363_PSEHA</name>
<dbReference type="GO" id="GO:0005524">
    <property type="term" value="F:ATP binding"/>
    <property type="evidence" value="ECO:0007669"/>
    <property type="project" value="UniProtKB-KW"/>
</dbReference>
<sequence>MEFLEIKNASITFGKKKVIRNFNYIFRPGVTVITGRNGVGKSTLLSIASTLTSPDTGEVSCSIIGVKQPLNIIKNGTFVPDKPDFYHFITIKEFLKLMKKIKGLSYNLHESTLFNEFNLVKHLYTPFHALSFGTKKKVFLLVALTIDASVIILDEPTNGLDAESHKVLIKHIKNNHQAGHIIIMSSHDEEFIRHFDATMIAL</sequence>
<evidence type="ECO:0000256" key="2">
    <source>
        <dbReference type="ARBA" id="ARBA00022741"/>
    </source>
</evidence>
<gene>
    <name evidence="5" type="primary">ecsA</name>
    <name evidence="5" type="ORF">PSEHALCIP103_03156</name>
</gene>
<dbReference type="Proteomes" id="UP001152447">
    <property type="component" value="Unassembled WGS sequence"/>
</dbReference>
<dbReference type="InterPro" id="IPR051782">
    <property type="entry name" value="ABC_Transporter_VariousFunc"/>
</dbReference>
<reference evidence="5" key="1">
    <citation type="submission" date="2022-07" db="EMBL/GenBank/DDBJ databases">
        <authorList>
            <person name="Criscuolo A."/>
        </authorList>
    </citation>
    <scope>NUCLEOTIDE SEQUENCE</scope>
    <source>
        <strain evidence="5">CIP103197</strain>
    </source>
</reference>
<comment type="caution">
    <text evidence="5">The sequence shown here is derived from an EMBL/GenBank/DDBJ whole genome shotgun (WGS) entry which is preliminary data.</text>
</comment>
<evidence type="ECO:0000259" key="4">
    <source>
        <dbReference type="SMART" id="SM00382"/>
    </source>
</evidence>
<dbReference type="Gene3D" id="3.40.50.300">
    <property type="entry name" value="P-loop containing nucleotide triphosphate hydrolases"/>
    <property type="match status" value="1"/>
</dbReference>
<evidence type="ECO:0000313" key="5">
    <source>
        <dbReference type="EMBL" id="CAH9064478.1"/>
    </source>
</evidence>
<keyword evidence="3 5" id="KW-0067">ATP-binding</keyword>
<dbReference type="PANTHER" id="PTHR42939">
    <property type="entry name" value="ABC TRANSPORTER ATP-BINDING PROTEIN ALBC-RELATED"/>
    <property type="match status" value="1"/>
</dbReference>
<dbReference type="SMART" id="SM00382">
    <property type="entry name" value="AAA"/>
    <property type="match status" value="1"/>
</dbReference>
<keyword evidence="6" id="KW-1185">Reference proteome</keyword>
<feature type="domain" description="AAA+ ATPase" evidence="4">
    <location>
        <begin position="27"/>
        <end position="195"/>
    </location>
</feature>
<dbReference type="PANTHER" id="PTHR42939:SF1">
    <property type="entry name" value="ABC TRANSPORTER ATP-BINDING PROTEIN ALBC-RELATED"/>
    <property type="match status" value="1"/>
</dbReference>
<accession>A0A9W4R363</accession>